<reference evidence="2 3" key="1">
    <citation type="submission" date="2024-05" db="EMBL/GenBank/DDBJ databases">
        <title>Three bacterial strains, DH-69, EH-24, and ECK-19 isolated from coastal sediments.</title>
        <authorList>
            <person name="Ye Y.-Q."/>
            <person name="Du Z.-J."/>
        </authorList>
    </citation>
    <scope>NUCLEOTIDE SEQUENCE [LARGE SCALE GENOMIC DNA]</scope>
    <source>
        <strain evidence="2 3">ECK-19</strain>
    </source>
</reference>
<keyword evidence="3" id="KW-1185">Reference proteome</keyword>
<feature type="compositionally biased region" description="Acidic residues" evidence="1">
    <location>
        <begin position="126"/>
        <end position="154"/>
    </location>
</feature>
<comment type="caution">
    <text evidence="2">The sequence shown here is derived from an EMBL/GenBank/DDBJ whole genome shotgun (WGS) entry which is preliminary data.</text>
</comment>
<accession>A0ABV3YZW7</accession>
<dbReference type="Pfam" id="PF04386">
    <property type="entry name" value="SspB"/>
    <property type="match status" value="1"/>
</dbReference>
<keyword evidence="2" id="KW-0378">Hydrolase</keyword>
<protein>
    <submittedName>
        <fullName evidence="2">ClpXP protease specificity-enhancing factor SspB</fullName>
    </submittedName>
</protein>
<dbReference type="RefSeq" id="WP_369311797.1">
    <property type="nucleotide sequence ID" value="NZ_JBEHZE010000001.1"/>
</dbReference>
<sequence length="173" mass="19609">MSEDVELDYSELIQDAQKKAYRFLMQDVLKIVADLGDAPGEHHFFIEFLTNSKNVTIPDHLKSQYPERMTIVLQHQFENLIVTDDQFSVTLWFKGKEAHLVVPYDAVTQFADPSAQFGVSFEAVEEEFEEVEDEDAPDSADSDLPDPDDTGDSEDEKKSDGADIVSLDAFRKK</sequence>
<dbReference type="InterPro" id="IPR036760">
    <property type="entry name" value="SspB-like_sf"/>
</dbReference>
<organism evidence="2 3">
    <name type="scientific">Hyphococcus lacteus</name>
    <dbReference type="NCBI Taxonomy" id="3143536"/>
    <lineage>
        <taxon>Bacteria</taxon>
        <taxon>Pseudomonadati</taxon>
        <taxon>Pseudomonadota</taxon>
        <taxon>Alphaproteobacteria</taxon>
        <taxon>Parvularculales</taxon>
        <taxon>Parvularculaceae</taxon>
        <taxon>Hyphococcus</taxon>
    </lineage>
</organism>
<dbReference type="SUPFAM" id="SSF101738">
    <property type="entry name" value="SspB-like"/>
    <property type="match status" value="1"/>
</dbReference>
<dbReference type="Proteomes" id="UP001560685">
    <property type="component" value="Unassembled WGS sequence"/>
</dbReference>
<dbReference type="EMBL" id="JBEHZE010000001">
    <property type="protein sequence ID" value="MEX6632076.1"/>
    <property type="molecule type" value="Genomic_DNA"/>
</dbReference>
<dbReference type="InterPro" id="IPR007481">
    <property type="entry name" value="SspB"/>
</dbReference>
<dbReference type="Gene3D" id="2.30.30.220">
    <property type="entry name" value="SspB-like"/>
    <property type="match status" value="1"/>
</dbReference>
<evidence type="ECO:0000313" key="3">
    <source>
        <dbReference type="Proteomes" id="UP001560685"/>
    </source>
</evidence>
<name>A0ABV3YZW7_9PROT</name>
<feature type="region of interest" description="Disordered" evidence="1">
    <location>
        <begin position="126"/>
        <end position="173"/>
    </location>
</feature>
<proteinExistence type="predicted"/>
<dbReference type="GO" id="GO:0008233">
    <property type="term" value="F:peptidase activity"/>
    <property type="evidence" value="ECO:0007669"/>
    <property type="project" value="UniProtKB-KW"/>
</dbReference>
<gene>
    <name evidence="2" type="ORF">ABFZ84_00810</name>
</gene>
<evidence type="ECO:0000313" key="2">
    <source>
        <dbReference type="EMBL" id="MEX6632076.1"/>
    </source>
</evidence>
<evidence type="ECO:0000256" key="1">
    <source>
        <dbReference type="SAM" id="MobiDB-lite"/>
    </source>
</evidence>
<keyword evidence="2" id="KW-0645">Protease</keyword>
<dbReference type="GO" id="GO:0006508">
    <property type="term" value="P:proteolysis"/>
    <property type="evidence" value="ECO:0007669"/>
    <property type="project" value="UniProtKB-KW"/>
</dbReference>